<proteinExistence type="predicted"/>
<feature type="compositionally biased region" description="Polar residues" evidence="2">
    <location>
        <begin position="7"/>
        <end position="16"/>
    </location>
</feature>
<feature type="domain" description="W2" evidence="3">
    <location>
        <begin position="474"/>
        <end position="644"/>
    </location>
</feature>
<dbReference type="GO" id="GO:0016281">
    <property type="term" value="C:eukaryotic translation initiation factor 4F complex"/>
    <property type="evidence" value="ECO:0007669"/>
    <property type="project" value="TreeGrafter"/>
</dbReference>
<dbReference type="GO" id="GO:0006417">
    <property type="term" value="P:regulation of translation"/>
    <property type="evidence" value="ECO:0007669"/>
    <property type="project" value="UniProtKB-KW"/>
</dbReference>
<dbReference type="Proteomes" id="UP000886998">
    <property type="component" value="Unassembled WGS sequence"/>
</dbReference>
<evidence type="ECO:0000259" key="3">
    <source>
        <dbReference type="PROSITE" id="PS51363"/>
    </source>
</evidence>
<dbReference type="InterPro" id="IPR003307">
    <property type="entry name" value="W2_domain"/>
</dbReference>
<organism evidence="5 6">
    <name type="scientific">Trichonephila inaurata madagascariensis</name>
    <dbReference type="NCBI Taxonomy" id="2747483"/>
    <lineage>
        <taxon>Eukaryota</taxon>
        <taxon>Metazoa</taxon>
        <taxon>Ecdysozoa</taxon>
        <taxon>Arthropoda</taxon>
        <taxon>Chelicerata</taxon>
        <taxon>Arachnida</taxon>
        <taxon>Araneae</taxon>
        <taxon>Araneomorphae</taxon>
        <taxon>Entelegynae</taxon>
        <taxon>Araneoidea</taxon>
        <taxon>Nephilidae</taxon>
        <taxon>Trichonephila</taxon>
        <taxon>Trichonephila inaurata</taxon>
    </lineage>
</organism>
<feature type="domain" description="MI" evidence="4">
    <location>
        <begin position="85"/>
        <end position="207"/>
    </location>
</feature>
<name>A0A8X6YMW3_9ARAC</name>
<feature type="domain" description="MI" evidence="4">
    <location>
        <begin position="290"/>
        <end position="412"/>
    </location>
</feature>
<evidence type="ECO:0000256" key="2">
    <source>
        <dbReference type="SAM" id="MobiDB-lite"/>
    </source>
</evidence>
<accession>A0A8X6YMW3</accession>
<dbReference type="FunFam" id="1.25.40.180:FF:000042">
    <property type="entry name" value="Eukaryotic translation initiation factor 4 gamma"/>
    <property type="match status" value="1"/>
</dbReference>
<reference evidence="5" key="1">
    <citation type="submission" date="2020-08" db="EMBL/GenBank/DDBJ databases">
        <title>Multicomponent nature underlies the extraordinary mechanical properties of spider dragline silk.</title>
        <authorList>
            <person name="Kono N."/>
            <person name="Nakamura H."/>
            <person name="Mori M."/>
            <person name="Yoshida Y."/>
            <person name="Ohtoshi R."/>
            <person name="Malay A.D."/>
            <person name="Moran D.A.P."/>
            <person name="Tomita M."/>
            <person name="Numata K."/>
            <person name="Arakawa K."/>
        </authorList>
    </citation>
    <scope>NUCLEOTIDE SEQUENCE</scope>
</reference>
<feature type="region of interest" description="Disordered" evidence="2">
    <location>
        <begin position="1"/>
        <end position="82"/>
    </location>
</feature>
<comment type="caution">
    <text evidence="5">The sequence shown here is derived from an EMBL/GenBank/DDBJ whole genome shotgun (WGS) entry which is preliminary data.</text>
</comment>
<dbReference type="PANTHER" id="PTHR23253">
    <property type="entry name" value="EUKARYOTIC TRANSLATION INITIATION FACTOR 4 GAMMA"/>
    <property type="match status" value="1"/>
</dbReference>
<dbReference type="Pfam" id="PF02020">
    <property type="entry name" value="W2"/>
    <property type="match status" value="1"/>
</dbReference>
<keyword evidence="5" id="KW-0396">Initiation factor</keyword>
<dbReference type="PROSITE" id="PS51363">
    <property type="entry name" value="W2"/>
    <property type="match status" value="1"/>
</dbReference>
<evidence type="ECO:0000259" key="4">
    <source>
        <dbReference type="PROSITE" id="PS51366"/>
    </source>
</evidence>
<keyword evidence="6" id="KW-1185">Reference proteome</keyword>
<dbReference type="InterPro" id="IPR003891">
    <property type="entry name" value="Initiation_fac_eIF4g_MI"/>
</dbReference>
<protein>
    <submittedName>
        <fullName evidence="5">Eukaryotic translation initiation factor 4 gamma 1</fullName>
    </submittedName>
</protein>
<evidence type="ECO:0000313" key="5">
    <source>
        <dbReference type="EMBL" id="GFY73770.1"/>
    </source>
</evidence>
<dbReference type="GO" id="GO:0003743">
    <property type="term" value="F:translation initiation factor activity"/>
    <property type="evidence" value="ECO:0007669"/>
    <property type="project" value="UniProtKB-KW"/>
</dbReference>
<dbReference type="PANTHER" id="PTHR23253:SF78">
    <property type="entry name" value="EUKARYOTIC TRANSLATION INITIATION FACTOR 4G1, ISOFORM B-RELATED"/>
    <property type="match status" value="1"/>
</dbReference>
<dbReference type="Gene3D" id="1.25.40.180">
    <property type="match status" value="3"/>
</dbReference>
<dbReference type="SUPFAM" id="SSF48371">
    <property type="entry name" value="ARM repeat"/>
    <property type="match status" value="3"/>
</dbReference>
<dbReference type="InterPro" id="IPR016024">
    <property type="entry name" value="ARM-type_fold"/>
</dbReference>
<dbReference type="CDD" id="cd11559">
    <property type="entry name" value="W2_eIF4G1_like"/>
    <property type="match status" value="1"/>
</dbReference>
<dbReference type="Pfam" id="PF02847">
    <property type="entry name" value="MA3"/>
    <property type="match status" value="2"/>
</dbReference>
<dbReference type="PROSITE" id="PS51366">
    <property type="entry name" value="MI"/>
    <property type="match status" value="2"/>
</dbReference>
<keyword evidence="5" id="KW-0648">Protein biosynthesis</keyword>
<sequence>MHRHSSLAHQPLTTNYEGKRDLQSSATSSVEFNCPTPSSMEKDDQQEIQGQTRATEDPLLDSIQDTPSASHTDLSLRSPDYTNDDMKRKTKHLIDEFLLSIDFEEAIKCVSEMTSPNNVHMFINFAISQVLERPSQAKYYVGHLLYTLLKKKIITFEQYKNGFTKIIRIIEKNSSSNSLIWDHMSIILQPIIEDSKFPLRLIKDVLHICIPSETAGKLVSAILHRAAKIKGVIKLGKIWQESGLQWTDFLGNDANVDDFVKKHELEFTISPSKIRLKAQMSFAETKKHLWGLFAKVEANEEFDVLILFQEGIKFVTEMASPTYVDMFITYAINRVIERSSLARYSLGQLLYSLLKKKIITFDQYRNGFTEVLNMIDEYSLDIPLICDYMGEILEPMVEDSEFSLRLIKDVLHICIPSKRAGKLVSAILHCAAKKKGTVKIAKVWRESGLQWTDFLGNDTNVGEFIKKHKLEFTVSPTKVRPKTQMSIEEIKKNLMSLLEKGEENEEIFDWIDDYVSDNVDPNFIRALVSVVHEHAIIEADSSYALDLTKLKNKTSLLTRYINHIDGLELQALYAVQALMNQLGQPSGLLHQIFDILYDDDVIKGENFNDWELSDDPNEAEGKDVAVNSVKSFFMWLREPDVSDE</sequence>
<feature type="compositionally biased region" description="Polar residues" evidence="2">
    <location>
        <begin position="23"/>
        <end position="39"/>
    </location>
</feature>
<dbReference type="AlphaFoldDB" id="A0A8X6YMW3"/>
<feature type="compositionally biased region" description="Polar residues" evidence="2">
    <location>
        <begin position="63"/>
        <end position="75"/>
    </location>
</feature>
<dbReference type="SMART" id="SM00544">
    <property type="entry name" value="MA3"/>
    <property type="match status" value="2"/>
</dbReference>
<dbReference type="EMBL" id="BMAV01020337">
    <property type="protein sequence ID" value="GFY73770.1"/>
    <property type="molecule type" value="Genomic_DNA"/>
</dbReference>
<evidence type="ECO:0000256" key="1">
    <source>
        <dbReference type="ARBA" id="ARBA00022845"/>
    </source>
</evidence>
<dbReference type="GO" id="GO:0003729">
    <property type="term" value="F:mRNA binding"/>
    <property type="evidence" value="ECO:0007669"/>
    <property type="project" value="TreeGrafter"/>
</dbReference>
<gene>
    <name evidence="5" type="primary">EIF4G1</name>
    <name evidence="5" type="ORF">TNIN_97721</name>
</gene>
<dbReference type="OrthoDB" id="6430952at2759"/>
<keyword evidence="1" id="KW-0810">Translation regulation</keyword>
<dbReference type="SMART" id="SM00515">
    <property type="entry name" value="eIF5C"/>
    <property type="match status" value="1"/>
</dbReference>
<evidence type="ECO:0000313" key="6">
    <source>
        <dbReference type="Proteomes" id="UP000886998"/>
    </source>
</evidence>